<feature type="region of interest" description="Disordered" evidence="1">
    <location>
        <begin position="1"/>
        <end position="62"/>
    </location>
</feature>
<geneLocation type="plasmid" evidence="2 3">
    <name>pSCL4</name>
</geneLocation>
<protein>
    <submittedName>
        <fullName evidence="2">Uncharacterized protein</fullName>
    </submittedName>
</protein>
<dbReference type="Proteomes" id="UP000002357">
    <property type="component" value="Plasmid pSCL4"/>
</dbReference>
<accession>B5H1D7</accession>
<sequence>MPEAYTDERADHADRSRHAAPTAVGSAPGPGGFGVRPGALRGTPGGRPYAGPVPGRSAAVMG</sequence>
<keyword evidence="2" id="KW-0614">Plasmid</keyword>
<proteinExistence type="predicted"/>
<evidence type="ECO:0000313" key="3">
    <source>
        <dbReference type="Proteomes" id="UP000002357"/>
    </source>
</evidence>
<keyword evidence="3" id="KW-1185">Reference proteome</keyword>
<evidence type="ECO:0000313" key="2">
    <source>
        <dbReference type="EMBL" id="EFG04830.2"/>
    </source>
</evidence>
<dbReference type="EMBL" id="CM000914">
    <property type="protein sequence ID" value="EFG04830.2"/>
    <property type="molecule type" value="Genomic_DNA"/>
</dbReference>
<name>B5H1D7_STRCL</name>
<evidence type="ECO:0000256" key="1">
    <source>
        <dbReference type="SAM" id="MobiDB-lite"/>
    </source>
</evidence>
<feature type="compositionally biased region" description="Basic and acidic residues" evidence="1">
    <location>
        <begin position="1"/>
        <end position="17"/>
    </location>
</feature>
<reference evidence="2 3" key="1">
    <citation type="journal article" date="2010" name="Genome Biol. Evol.">
        <title>The sequence of a 1.8-mb bacterial linear plasmid reveals a rich evolutionary reservoir of secondary metabolic pathways.</title>
        <authorList>
            <person name="Medema M.H."/>
            <person name="Trefzer A."/>
            <person name="Kovalchuk A."/>
            <person name="van den Berg M."/>
            <person name="Mueller U."/>
            <person name="Heijne W."/>
            <person name="Wu L."/>
            <person name="Alam M.T."/>
            <person name="Ronning C.M."/>
            <person name="Nierman W.C."/>
            <person name="Bovenberg R.A.L."/>
            <person name="Breitling R."/>
            <person name="Takano E."/>
        </authorList>
    </citation>
    <scope>NUCLEOTIDE SEQUENCE [LARGE SCALE GENOMIC DNA]</scope>
    <source>
        <strain evidence="3">ATCC 27064 / DSM 738 / JCM 4710 / NBRC 13307 / NCIMB 12785 / NRRL 3585 / VKM Ac-602</strain>
        <plasmid evidence="2">pSCL4</plasmid>
    </source>
</reference>
<gene>
    <name evidence="2" type="ORF">SCLAV_p1346</name>
</gene>
<dbReference type="AlphaFoldDB" id="B5H1D7"/>
<organism evidence="2 3">
    <name type="scientific">Streptomyces clavuligerus</name>
    <dbReference type="NCBI Taxonomy" id="1901"/>
    <lineage>
        <taxon>Bacteria</taxon>
        <taxon>Bacillati</taxon>
        <taxon>Actinomycetota</taxon>
        <taxon>Actinomycetes</taxon>
        <taxon>Kitasatosporales</taxon>
        <taxon>Streptomycetaceae</taxon>
        <taxon>Streptomyces</taxon>
    </lineage>
</organism>